<gene>
    <name evidence="1" type="ORF">PLOB_00025773</name>
</gene>
<evidence type="ECO:0000313" key="2">
    <source>
        <dbReference type="Proteomes" id="UP001159405"/>
    </source>
</evidence>
<dbReference type="EMBL" id="CALNXK010000303">
    <property type="protein sequence ID" value="CAH3181665.1"/>
    <property type="molecule type" value="Genomic_DNA"/>
</dbReference>
<dbReference type="PANTHER" id="PTHR35450:SF2">
    <property type="entry name" value="REVERSE TRANSCRIPTASE DOMAIN-CONTAINING PROTEIN"/>
    <property type="match status" value="1"/>
</dbReference>
<evidence type="ECO:0008006" key="3">
    <source>
        <dbReference type="Google" id="ProtNLM"/>
    </source>
</evidence>
<proteinExistence type="predicted"/>
<keyword evidence="2" id="KW-1185">Reference proteome</keyword>
<protein>
    <recommendedName>
        <fullName evidence="3">Reverse transcriptase</fullName>
    </recommendedName>
</protein>
<accession>A0ABN8RQ94</accession>
<comment type="caution">
    <text evidence="1">The sequence shown here is derived from an EMBL/GenBank/DDBJ whole genome shotgun (WGS) entry which is preliminary data.</text>
</comment>
<organism evidence="1 2">
    <name type="scientific">Porites lobata</name>
    <dbReference type="NCBI Taxonomy" id="104759"/>
    <lineage>
        <taxon>Eukaryota</taxon>
        <taxon>Metazoa</taxon>
        <taxon>Cnidaria</taxon>
        <taxon>Anthozoa</taxon>
        <taxon>Hexacorallia</taxon>
        <taxon>Scleractinia</taxon>
        <taxon>Fungiina</taxon>
        <taxon>Poritidae</taxon>
        <taxon>Porites</taxon>
    </lineage>
</organism>
<reference evidence="1 2" key="1">
    <citation type="submission" date="2022-05" db="EMBL/GenBank/DDBJ databases">
        <authorList>
            <consortium name="Genoscope - CEA"/>
            <person name="William W."/>
        </authorList>
    </citation>
    <scope>NUCLEOTIDE SEQUENCE [LARGE SCALE GENOMIC DNA]</scope>
</reference>
<dbReference type="Proteomes" id="UP001159405">
    <property type="component" value="Unassembled WGS sequence"/>
</dbReference>
<dbReference type="PANTHER" id="PTHR35450">
    <property type="entry name" value="REVERSE TRANSCRIPTASE DOMAIN-CONTAINING PROTEIN"/>
    <property type="match status" value="1"/>
</dbReference>
<sequence length="487" mass="55904">MDETTTIKALGEGKHYKFLGVLENVRQDERLALACAAKEYLRRISIIWSSPVSDCNRVQATNQYALPVLRYLMWTQHWPLSELRDVDRAARKIIVENGGKHPASLTSLLYRPREKGGRGLRSVEHEYKITKIKSLLKLYQNPDKTNPDPTVEAVREFEEHAMASGHQSLVKEAAKYAEELNITLQLDTLNPVCVTTDGKVVTAARAGNLLKQSQEKQFLESAKDKKWQGKLFRIRWEDESPSTASCFAWLKGWATCPTHTIAGMYELYEQLLPTKLYTKEKTQTSTDGEVLCRLCGKVAESVAHVLAGCSSLAQTKYLYRHNAALKILFFELLREHGLMEEVPPWYSPVMPKPAYQNTTSEAFWDIPIYAEHNEVRANRIDARLVNHERKEVCTIEMSCPWIESRAKKYEEKTLKYGPMMWELKQRYNGYRVEQYNVIIDVLGGYSKHLEKSVRKLLGARARSVLQRMQKSVISNTLNIARTFKINT</sequence>
<evidence type="ECO:0000313" key="1">
    <source>
        <dbReference type="EMBL" id="CAH3181665.1"/>
    </source>
</evidence>
<name>A0ABN8RQ94_9CNID</name>